<evidence type="ECO:0000256" key="1">
    <source>
        <dbReference type="ARBA" id="ARBA00004182"/>
    </source>
</evidence>
<evidence type="ECO:0000313" key="7">
    <source>
        <dbReference type="EMBL" id="ASC55523.2"/>
    </source>
</evidence>
<accession>A0A1Z3GCN8</accession>
<dbReference type="Pfam" id="PF03337">
    <property type="entry name" value="Pox_F12L"/>
    <property type="match status" value="1"/>
</dbReference>
<evidence type="ECO:0000256" key="5">
    <source>
        <dbReference type="ARBA" id="ARBA00023046"/>
    </source>
</evidence>
<gene>
    <name evidence="7" type="ORF">SePPVgORF004</name>
</gene>
<dbReference type="Proteomes" id="UP000202998">
    <property type="component" value="Segment"/>
</dbReference>
<dbReference type="GO" id="GO:0055036">
    <property type="term" value="C:virion membrane"/>
    <property type="evidence" value="ECO:0007669"/>
    <property type="project" value="UniProtKB-SubCell"/>
</dbReference>
<dbReference type="GO" id="GO:0044174">
    <property type="term" value="C:host cell endosome"/>
    <property type="evidence" value="ECO:0007669"/>
    <property type="project" value="UniProtKB-SubCell"/>
</dbReference>
<protein>
    <submittedName>
        <fullName evidence="7">EEV maturation protein-like protein</fullName>
    </submittedName>
</protein>
<evidence type="ECO:0000256" key="4">
    <source>
        <dbReference type="ARBA" id="ARBA00023026"/>
    </source>
</evidence>
<keyword evidence="5" id="KW-1039">Host endosome</keyword>
<name>A0A1Z3GCN8_9POXV</name>
<keyword evidence="3" id="KW-0946">Virion</keyword>
<evidence type="ECO:0000256" key="2">
    <source>
        <dbReference type="ARBA" id="ARBA00004311"/>
    </source>
</evidence>
<reference evidence="7 8" key="1">
    <citation type="journal article" date="2017" name="Sci. Rep.">
        <title>Recovery of the first full-length genome sequence of a parapoxvirus directly from a clinical sample.</title>
        <authorList>
            <person name="Gunther T."/>
            <person name="Haas L."/>
            <person name="Alawi M."/>
            <person name="Wohlsein P."/>
            <person name="Marks J."/>
            <person name="Grundhoff A."/>
            <person name="Becher P."/>
            <person name="Fischer N."/>
        </authorList>
    </citation>
    <scope>NUCLEOTIDE SEQUENCE [LARGE SCALE GENOMIC DNA]</scope>
    <source>
        <strain evidence="7">AFK76s1</strain>
    </source>
</reference>
<keyword evidence="6" id="KW-0472">Membrane</keyword>
<keyword evidence="4" id="KW-0843">Virulence</keyword>
<proteinExistence type="predicted"/>
<evidence type="ECO:0000256" key="3">
    <source>
        <dbReference type="ARBA" id="ARBA00022844"/>
    </source>
</evidence>
<sequence>MLGFWGKVCSGAAGRPAWDEKPLATELVPGEYALSKARDGKTMIFGARDVRDAAVVLPSLKSTRIVCTFIDAHPDAVDAPPAPPMQRFAIVARDDLACYIPNSANPFVDILRRRAESEPELCAAFEDSPPPSDARSLNELNKWLSDLGLYDLRMVSMDAVQRLGTPLRKQTLLDIMNVCYVGTYAIWVKDPAAYARPDTEVLAHDVCVAASAASWAQPHIFLPSGNSVTAWFCYRCSSNGCVQLNSIVTSAGHTFRGACARSVVREFLMWLSTCKEHMTVYGFYSSFFDTRQVFMLAGKGWARVSECTILSKLGNRVTFVDLARFAPGTLFSEYCEFWGGTCVDVPNDVIPGDDPAAEAEEAAAVAAQALANAAQAHQAALARIFPSCDMAAFIGLREMVLANAARGCSACPMHPSALEMVNAALFVEEAGEFPVPAGARCFRLASPLREAASKLYPVGKPRFVTELTRGLLAVALCEVERSPEVRVPVLFDREDEEHLRFSVVLTSVDIETATRLKGYTIRVVCALEWGRSDEVLRSGIEAQMTATRELNTPQTSNLMSRIASMPLPLEADDSPSGRCSALVRAFAASYCRRAVHSFIERVDCHFTGAFVVRHGYDRFWVKDRIAKHLSGVPGIQEVAQTSSK</sequence>
<evidence type="ECO:0000256" key="6">
    <source>
        <dbReference type="ARBA" id="ARBA00023136"/>
    </source>
</evidence>
<dbReference type="GO" id="GO:0016032">
    <property type="term" value="P:viral process"/>
    <property type="evidence" value="ECO:0007669"/>
    <property type="project" value="InterPro"/>
</dbReference>
<dbReference type="PIRSF" id="PIRSF015793">
    <property type="entry name" value="VAC_EEV"/>
    <property type="match status" value="1"/>
</dbReference>
<organism evidence="7 8">
    <name type="scientific">Seal parapoxvirus</name>
    <dbReference type="NCBI Taxonomy" id="187984"/>
    <lineage>
        <taxon>Viruses</taxon>
        <taxon>Varidnaviria</taxon>
        <taxon>Bamfordvirae</taxon>
        <taxon>Nucleocytoviricota</taxon>
        <taxon>Pokkesviricetes</taxon>
        <taxon>Chitovirales</taxon>
        <taxon>Poxviridae</taxon>
        <taxon>Chordopoxvirinae</taxon>
        <taxon>Parapoxvirus</taxon>
        <taxon>Parapoxvirus sealpox</taxon>
        <taxon>Grey sealpox virus</taxon>
    </lineage>
</organism>
<comment type="subcellular location">
    <subcellularLocation>
        <location evidence="2">Host endosome</location>
    </subcellularLocation>
    <subcellularLocation>
        <location evidence="1">Virion membrane</location>
    </subcellularLocation>
</comment>
<dbReference type="EMBL" id="KY382358">
    <property type="protein sequence ID" value="ASC55523.2"/>
    <property type="molecule type" value="Genomic_DNA"/>
</dbReference>
<keyword evidence="8" id="KW-1185">Reference proteome</keyword>
<evidence type="ECO:0000313" key="8">
    <source>
        <dbReference type="Proteomes" id="UP000202998"/>
    </source>
</evidence>
<dbReference type="InterPro" id="IPR005005">
    <property type="entry name" value="Poxvirus_F12L"/>
</dbReference>
<dbReference type="OrthoDB" id="5986at10239"/>